<dbReference type="Proteomes" id="UP000007802">
    <property type="component" value="Unassembled WGS sequence"/>
</dbReference>
<accession>A0A0J9EL88</accession>
<evidence type="ECO:0000313" key="2">
    <source>
        <dbReference type="EMBL" id="KMW66877.1"/>
    </source>
</evidence>
<feature type="chain" id="PRO_5005318518" description="Secreted protein" evidence="1">
    <location>
        <begin position="20"/>
        <end position="136"/>
    </location>
</feature>
<dbReference type="AlphaFoldDB" id="A0A0J9EL88"/>
<dbReference type="EMBL" id="GG749412">
    <property type="protein sequence ID" value="KMW66877.1"/>
    <property type="molecule type" value="Genomic_DNA"/>
</dbReference>
<keyword evidence="1" id="KW-0732">Signal</keyword>
<name>A0A0J9EL88_AJEDA</name>
<evidence type="ECO:0000256" key="1">
    <source>
        <dbReference type="SAM" id="SignalP"/>
    </source>
</evidence>
<reference evidence="2" key="1">
    <citation type="submission" date="2010-03" db="EMBL/GenBank/DDBJ databases">
        <title>Annotation of Blastomyces dermatitidis strain ATCC 18188.</title>
        <authorList>
            <consortium name="The Broad Institute Genome Sequencing Platform"/>
            <consortium name="Broad Institute Genome Sequencing Center for Infectious Disease."/>
            <person name="Cuomo C."/>
            <person name="Klein B."/>
            <person name="Sullivan T."/>
            <person name="Heitman J."/>
            <person name="Young S."/>
            <person name="Zeng Q."/>
            <person name="Gargeya S."/>
            <person name="Alvarado L."/>
            <person name="Berlin A.M."/>
            <person name="Chapman S.B."/>
            <person name="Chen Z."/>
            <person name="Freedman E."/>
            <person name="Gellesch M."/>
            <person name="Goldberg J."/>
            <person name="Griggs A."/>
            <person name="Gujja S."/>
            <person name="Heilman E."/>
            <person name="Heiman D."/>
            <person name="Howarth C."/>
            <person name="Mehta T."/>
            <person name="Neiman D."/>
            <person name="Pearson M."/>
            <person name="Roberts A."/>
            <person name="Saif S."/>
            <person name="Shea T."/>
            <person name="Shenoy N."/>
            <person name="Sisk P."/>
            <person name="Stolte C."/>
            <person name="Sykes S."/>
            <person name="White J."/>
            <person name="Yandava C."/>
            <person name="Haas B."/>
            <person name="Nusbaum C."/>
            <person name="Birren B."/>
        </authorList>
    </citation>
    <scope>NUCLEOTIDE SEQUENCE</scope>
    <source>
        <strain evidence="2">ATCC 18188</strain>
    </source>
</reference>
<organism evidence="2">
    <name type="scientific">Ajellomyces dermatitidis (strain ATCC 18188 / CBS 674.68)</name>
    <name type="common">Blastomyces dermatitidis</name>
    <dbReference type="NCBI Taxonomy" id="653446"/>
    <lineage>
        <taxon>Eukaryota</taxon>
        <taxon>Fungi</taxon>
        <taxon>Dikarya</taxon>
        <taxon>Ascomycota</taxon>
        <taxon>Pezizomycotina</taxon>
        <taxon>Eurotiomycetes</taxon>
        <taxon>Eurotiomycetidae</taxon>
        <taxon>Onygenales</taxon>
        <taxon>Ajellomycetaceae</taxon>
        <taxon>Blastomyces</taxon>
    </lineage>
</organism>
<protein>
    <recommendedName>
        <fullName evidence="3">Secreted protein</fullName>
    </recommendedName>
</protein>
<proteinExistence type="predicted"/>
<gene>
    <name evidence="2" type="ORF">BDDG_01954</name>
</gene>
<sequence length="136" mass="15122">MMMMMTMMMTAALNSFGYAVQSIIYLSEGANNYTPCLGDFQRPRSVSPPRLSITIRPETISAENSTLFKAKFRRAIHNRCELVDCAIHMRIIVRKVFIYHNTMFALVSWAGAGDGTQRSVGIAVGVFLPPLRAGES</sequence>
<feature type="signal peptide" evidence="1">
    <location>
        <begin position="1"/>
        <end position="19"/>
    </location>
</feature>
<evidence type="ECO:0008006" key="3">
    <source>
        <dbReference type="Google" id="ProtNLM"/>
    </source>
</evidence>